<reference evidence="4" key="6">
    <citation type="submission" date="2011-05" db="EMBL/GenBank/DDBJ databases">
        <title>Complete sequence of Collimonas fungivorans Ter331.</title>
        <authorList>
            <person name="Leveau J.H."/>
        </authorList>
    </citation>
    <scope>NUCLEOTIDE SEQUENCE [LARGE SCALE GENOMIC DNA]</scope>
    <source>
        <strain evidence="4">Ter331</strain>
    </source>
</reference>
<dbReference type="Gene3D" id="2.160.20.10">
    <property type="entry name" value="Single-stranded right-handed beta-helix, Pectin lyase-like"/>
    <property type="match status" value="1"/>
</dbReference>
<dbReference type="Pfam" id="PF14424">
    <property type="entry name" value="Toxin-deaminase"/>
    <property type="match status" value="1"/>
</dbReference>
<sequence>MNYGNGEVMNSHQRQMQQQAAVNARDPSRPALSERSWMRRTAKTMLALYLCQTVLAVLPAQAGNLPIAASPNAPAGQRPLIDGAQNGVPIVLIAPPSASGVSRNQYGQFNVNPNGLILNNSSGNTQTQLGGWITGNPQLGNTPARIILNEVVSNNPSQLRGTIEVAGQRANIVVANPNGITCDGCGFLNANRGTLTTGQVQFGANGAINGFNVGQGQLTIGSGGLNASNIEQLDLIARGLVIEGEVWAKNLNALAGANQVLYGTLQTTPQVGTGAAPRFAIDIKDLGGMYANQVYLVSTEQGLGVNSSGRVAALQGNLVLSSNGDLTLKDSYAKQNIQLAANGNTVLIGQTQSEGSTTIASGGSLAQQGTLDSQGQLIVNAGALSNSGSTIQRSADNLTLAINGVAANSGSIASGGALNLNAAGITDSGGKLLAAGDLNLQALNLSFSGSQLNSDKNVNLTASAGNLLASGSNVAAGNNLNVSAGGQLSNAGGIWQAGQNASIQAASVSNVGGTLLANGQLGVTTAGKLDNSGGKLMGSQAVALNAQQLVNDANGLVASDLATRISATQGISNQGGMLSGKTDLTVDANGAAINNTAGTLVSDASLNVSAGALDNSRGQLTARAQNGGAATLNLASLSNRQGVIDAAGSLALSTSGAIDNTQGSIASGTTASAAAGGAQIQSASLTNNGGQVIARDTLAINTGALGNDAIGAGKGILASNKGAVTINAGAASNIGGLVTSATGTTLNTQALNSSGGEISSGAALAINTAGQTLTNTGGRILANGKVEIQAGAVASNANGAQAALISSGSSLDIRASTLNNGGSVIVAGNTADASAGKVDLELGGGALSNNGGAIQSTNAMTINAGTVGNQSGQITANNTVNLNAASVDNTAGLVSAVNTLAVASAAAIQNGRGQLASNGNLSLSASTLDNIQGMVSAKQQADLKLGTGLLNNAGGQIVGTQALTVQSGEIRNAAGTIASGANLVLNTQGQAFDNSAGQVVASGNLDIASAQLNNSGGTIASLKGAAGINTGGQALTNDSGKIQAAGNTTLSAGNTSNVKGLISGQDITIAAATFDNAGAQVVAAGNLSTSTAALNNTQGLLQSVGNARIDSHGQAIVNRSSGNSGGIVSGGTLDVKGGSLDNQAGYVASNGKQTLAVAGDLDNRSSGQIVANGSNTITAANVLNSSGLIQSLGDIGITAAGSISNNGGQVAANGDAVLNAVNIDNSAAGNISATNIRASANSISNAGGNIKAGKDAVITTALGAASLDNTGGLVSAKHDVTINATALNNASGKIVGDNSATVTTSSNSLSGTIASSNAVTLNVNGDYNNTGLLSAQKTLTVNASNITNSGTLTSGDTLNVTAGNLTNSGEISAQTTNLNVSGTLTNSSTGLIDGVTTNIIAGTTNNSGRIYGDLLRISGGAVNNSGSGTIAARNTLLIGVQNLSNTEGGLIYSLGDLGIGGAIDGNGNLQGSVENLLNASAKIEAQGNLAITAASLVNRNNHLTTRVVVDPTINQDQVQPSGSATKYKSSDCFGVGGGGDSVSCIVHPDKYGQRSTVATARTVIPDSCSGSGDSQTCIPGSIVDNYPWNSPVFAQFGVATVTSAAPVEPNGGPGGCSFMTDNGSVDLTTPQCVQWRKDYAVWSTAYEATLDALAPKIDSYNASVREDNRLDQFEDYTWYKVTASSSHIEVTNSAPAQILSGGSMTLNGSVTNQDSQIVAGGALAIVGPTVRNLATQGESRTTYSGTAEFTHVDSCGTFGGSHCRSWDGAQPYNAAPQVISVDLPTVVYQQNAGNQTDSRNLGVSTANPDGSVAGAVSSAIGNARIIGAQAVNAVLATGAGADSIGRALPVVQSVAANGTGLRAHDVILTTPPRLILPNNSLFTIHPEPGSRYLVETDPRFTNQRNFLSSDYFLQALNRDPERNLKRYGDGFYEQQLINDQILALTGRRYLTSYTSTEDEYKALMNAGVAYANQYQLSPGVALSAEQMANLTTDIVWLVSRSVTLADGSTQQVLVPQVYLRRPQGGDLQQSGALIAGGDVMIKTDSDLVNSGSIAATNSTTLLAGNDLLNQGGRISGQDIVARARNDLVNLSGVIQGSGNDSIVTLLAGRDIVLQTRTIDTVNPEATSTRTNIDRIATVQGGTVTLNAARDLVVKGANVSAVGTASTDNPNGGNLIATAGRDVKVSAVTGQYQIDVENPAGHSVEGRTGFIKESTVSNQLASLNASNNLGLAAGQGGSGDLTLKGANLNAGNNALLSGSNVSIEAVKDSVVNDIQTVGKKEYHRIGSADETLVGGNVNAGNNLTVKATGTPSGATDASGSVVAQAGSGNITLTSAYLATTTGQVTLAANNDVTIKSATTEHSTVQESYVKSGDAMSTTTTTIAKHSSLQQAEGSTVSGNSVLAVAGHDINIQGSNVVGTKDVTLAAANNVNILTAQSKSAQSSYEKKETSGLFSTGASITMGSKEQDNENTLKTVTNTGSVIGSTGGNLTINAGEHYTQTGSRVVAPAGDISIAAKSVDINAAFDTSEQNSKTHTEQSGLSLGVSSPIVSALQSIEQMSDASKKTDDSRMKLLAAAAAAMTAKAVADAAANPSVTVSLTIGASKSDSQSKQTSSTAVGSSVAAGGNLAISATGADKDSNVNILGSNISAGKDASIKADGDINLQATQSTSDQHSTSSSSSAAVGIAATYGSNGLAFGVTANASGSRGKADGDDVTQNNTHVVAGNTLTLESGHDTNIKGGVASARQVIADVGTSGQGNLNIESLQDTSNYKSKDQSIGGSVTIGYGFAASGNYSQTKVNGSFASVGEQSGIAAGDGGFQVKVNGNTDLKGGVIASSDKAIQDNKNSLATQTLTQVDIKNHSDFDASGFGVSGGFGVGGDKGDGKAADGSTAKAPTVGGQTLQTFQTGSTGTSAGIGSASGSSSSTTRSGISGGVVTITDDAAQQAKTGTTAVQTVASINRDVSTAKDSSGALTKDWDGQKLKDDVSAQVQITSTFGQQAAKNIGDYAKGKEDGLRAQAQTAKNSGDLDGAAALSAEADKWTDGGAYRVALHTAAGALSGGLGGAAGALTSATAMNVIGDEIKKMDLPADLKQGLAQIAATALGAAIGGAAGAASGLNVEANNRQLHQDERQWAKDKAQQYQQYLAKNYDEKITAEEAYQRLLSAGYAMVDDAALVGGKSDEKAKQFISENKTGNLFTATAIERRDSRLGGNPDGSWTPEQQARFGAKTPGENASKLVTIATDYLGKPCGANCGAKFDAINNAVLALEAAKPLYQDDVGSITLINRQIELLKNGIGYEERVRGAAQSIGNTDKAIAAALLGGPSRIIAGNATADTLNTVSLVQQLKDLRLVLPSGPKTGGNMGIAQIDIPGIPSTMAASSQINTPTITQQALGFVGQVPETFTSSAVPSASGVLINRAVDSEAKILNNVAARLGDNTSVAGTINLLTERAPCSSCSNIIQQFQTKYPNIIINVMDNNGIVLRPPKKGL</sequence>
<reference evidence="3 4" key="5">
    <citation type="journal article" date="2011" name="ISME J.">
        <title>Dual transcriptional profiling of a bacterial/fungal confrontation: Collimonas fungivorans versus Aspergillus niger.</title>
        <authorList>
            <person name="Mela F."/>
            <person name="Fritsche K."/>
            <person name="de Boer W."/>
            <person name="van Veen J.A."/>
            <person name="de Graaff L.H."/>
            <person name="van den Berg M."/>
            <person name="Leveau J.H."/>
        </authorList>
    </citation>
    <scope>NUCLEOTIDE SEQUENCE [LARGE SCALE GENOMIC DNA]</scope>
    <source>
        <strain evidence="3 4">Ter331</strain>
    </source>
</reference>
<feature type="domain" description="Filamentous haemagglutinin FhaB/tRNA nuclease CdiA-like TPS" evidence="2">
    <location>
        <begin position="85"/>
        <end position="205"/>
    </location>
</feature>
<feature type="compositionally biased region" description="Low complexity" evidence="1">
    <location>
        <begin position="2905"/>
        <end position="2928"/>
    </location>
</feature>
<feature type="region of interest" description="Disordered" evidence="1">
    <location>
        <begin position="2879"/>
        <end position="2928"/>
    </location>
</feature>
<dbReference type="InterPro" id="IPR010069">
    <property type="entry name" value="CdiA_FHA1_rpt"/>
</dbReference>
<dbReference type="eggNOG" id="COG3210">
    <property type="taxonomic scope" value="Bacteria"/>
</dbReference>
<dbReference type="InterPro" id="IPR011050">
    <property type="entry name" value="Pectin_lyase_fold/virulence"/>
</dbReference>
<reference evidence="3 4" key="2">
    <citation type="journal article" date="2006" name="J. Microbiol. Methods">
        <title>Genomic flank-sequencing of plasposon insertion sites for rapid identification of functional genes.</title>
        <authorList>
            <person name="Leveau J.H."/>
            <person name="Gerards S."/>
            <person name="Fritsche K."/>
            <person name="Zondag G."/>
            <person name="van Veen J.A."/>
        </authorList>
    </citation>
    <scope>NUCLEOTIDE SEQUENCE [LARGE SCALE GENOMIC DNA]</scope>
    <source>
        <strain evidence="3 4">Ter331</strain>
    </source>
</reference>
<reference evidence="3 4" key="1">
    <citation type="journal article" date="2004" name="Environ. Microbiol.">
        <title>Phylogeny-function analysis of (meta)genomic libraries: screening for expression of ribosomal RNA genes by large-insert library fluorescent in situ hybridization (LIL-FISH).</title>
        <authorList>
            <person name="Leveau J.H."/>
            <person name="Gerards S."/>
            <person name="de Boer W."/>
            <person name="van Veen J.A."/>
        </authorList>
    </citation>
    <scope>NUCLEOTIDE SEQUENCE [LARGE SCALE GENOMIC DNA]</scope>
    <source>
        <strain evidence="3 4">Ter331</strain>
    </source>
</reference>
<feature type="region of interest" description="Disordered" evidence="1">
    <location>
        <begin position="1"/>
        <end position="32"/>
    </location>
</feature>
<dbReference type="HOGENOM" id="CLU_000043_2_1_4"/>
<keyword evidence="4" id="KW-1185">Reference proteome</keyword>
<name>G0AKE7_COLFT</name>
<evidence type="ECO:0000313" key="3">
    <source>
        <dbReference type="EMBL" id="AEK62074.1"/>
    </source>
</evidence>
<dbReference type="InterPro" id="IPR032721">
    <property type="entry name" value="Toxin-deaminase"/>
</dbReference>
<dbReference type="EMBL" id="CP002745">
    <property type="protein sequence ID" value="AEK62074.1"/>
    <property type="molecule type" value="Genomic_DNA"/>
</dbReference>
<reference evidence="3 4" key="3">
    <citation type="journal article" date="2008" name="FEMS Microbiol. Ecol.">
        <title>Identification and characterization of genes underlying chitinolysis in Collimonas fungivorans Ter331.</title>
        <authorList>
            <person name="Fritsche K."/>
            <person name="de Boer W."/>
            <person name="Gerards S."/>
            <person name="van den Berg M."/>
            <person name="van Veen J.A."/>
            <person name="Leveau J.H."/>
        </authorList>
    </citation>
    <scope>NUCLEOTIDE SEQUENCE [LARGE SCALE GENOMIC DNA]</scope>
    <source>
        <strain evidence="3 4">Ter331</strain>
    </source>
</reference>
<dbReference type="InterPro" id="IPR008638">
    <property type="entry name" value="FhaB/CdiA-like_TPS"/>
</dbReference>
<dbReference type="SMART" id="SM00912">
    <property type="entry name" value="Haemagg_act"/>
    <property type="match status" value="1"/>
</dbReference>
<gene>
    <name evidence="3" type="ordered locus">CFU_2247</name>
</gene>
<evidence type="ECO:0000259" key="2">
    <source>
        <dbReference type="SMART" id="SM00912"/>
    </source>
</evidence>
<proteinExistence type="predicted"/>
<dbReference type="NCBIfam" id="TIGR01901">
    <property type="entry name" value="adhes_NPXG"/>
    <property type="match status" value="1"/>
</dbReference>
<accession>G0AKE7</accession>
<dbReference type="NCBIfam" id="TIGR01731">
    <property type="entry name" value="fil_hemag_20aa"/>
    <property type="match status" value="26"/>
</dbReference>
<dbReference type="SUPFAM" id="SSF51126">
    <property type="entry name" value="Pectin lyase-like"/>
    <property type="match status" value="1"/>
</dbReference>
<reference evidence="3 4" key="4">
    <citation type="journal article" date="2010" name="Environ. Microbiol.">
        <title>The bacterial genus Collimonas: mycophagy, weathering and other adaptive solutions to life in oligotrophic soil environments.</title>
        <authorList>
            <person name="Leveau J.H."/>
            <person name="Uroz S."/>
            <person name="de Boer W."/>
        </authorList>
    </citation>
    <scope>NUCLEOTIDE SEQUENCE [LARGE SCALE GENOMIC DNA]</scope>
    <source>
        <strain evidence="3 4">Ter331</strain>
    </source>
</reference>
<dbReference type="STRING" id="1005048.CFU_2247"/>
<protein>
    <submittedName>
        <fullName evidence="3">Polymorphic membrane protein, Filamentous hemagglutinin/Adhesin</fullName>
    </submittedName>
</protein>
<dbReference type="GO" id="GO:0003824">
    <property type="term" value="F:catalytic activity"/>
    <property type="evidence" value="ECO:0007669"/>
    <property type="project" value="UniProtKB-ARBA"/>
</dbReference>
<evidence type="ECO:0000256" key="1">
    <source>
        <dbReference type="SAM" id="MobiDB-lite"/>
    </source>
</evidence>
<evidence type="ECO:0000313" key="4">
    <source>
        <dbReference type="Proteomes" id="UP000008392"/>
    </source>
</evidence>
<dbReference type="Pfam" id="PF05860">
    <property type="entry name" value="TPS"/>
    <property type="match status" value="1"/>
</dbReference>
<organism evidence="3 4">
    <name type="scientific">Collimonas fungivorans (strain Ter331)</name>
    <dbReference type="NCBI Taxonomy" id="1005048"/>
    <lineage>
        <taxon>Bacteria</taxon>
        <taxon>Pseudomonadati</taxon>
        <taxon>Pseudomonadota</taxon>
        <taxon>Betaproteobacteria</taxon>
        <taxon>Burkholderiales</taxon>
        <taxon>Oxalobacteraceae</taxon>
        <taxon>Collimonas</taxon>
    </lineage>
</organism>
<dbReference type="InterPro" id="IPR025157">
    <property type="entry name" value="Hemagglutinin_rpt"/>
</dbReference>
<feature type="compositionally biased region" description="Polar residues" evidence="1">
    <location>
        <begin position="8"/>
        <end position="21"/>
    </location>
</feature>
<dbReference type="Proteomes" id="UP000008392">
    <property type="component" value="Chromosome"/>
</dbReference>
<dbReference type="InterPro" id="IPR012334">
    <property type="entry name" value="Pectin_lyas_fold"/>
</dbReference>
<dbReference type="KEGG" id="cfu:CFU_2247"/>
<dbReference type="Pfam" id="PF13332">
    <property type="entry name" value="Fil_haemagg_2"/>
    <property type="match status" value="2"/>
</dbReference>